<dbReference type="PANTHER" id="PTHR10724:SF7">
    <property type="entry name" value="SMALL RIBOSOMAL SUBUNIT PROTEIN BS1C"/>
    <property type="match status" value="1"/>
</dbReference>
<keyword evidence="2 6" id="KW-0689">Ribosomal protein</keyword>
<dbReference type="PROSITE" id="PS50889">
    <property type="entry name" value="S4"/>
    <property type="match status" value="1"/>
</dbReference>
<name>A0A386H305_9CLOT</name>
<evidence type="ECO:0000256" key="2">
    <source>
        <dbReference type="ARBA" id="ARBA00022980"/>
    </source>
</evidence>
<dbReference type="CDD" id="cd04465">
    <property type="entry name" value="S1_RPS1_repeat_ec2_hs2"/>
    <property type="match status" value="1"/>
</dbReference>
<feature type="domain" description="S1 motif" evidence="5">
    <location>
        <begin position="27"/>
        <end position="96"/>
    </location>
</feature>
<dbReference type="GO" id="GO:0003729">
    <property type="term" value="F:mRNA binding"/>
    <property type="evidence" value="ECO:0007669"/>
    <property type="project" value="UniProtKB-ARBA"/>
</dbReference>
<evidence type="ECO:0000256" key="4">
    <source>
        <dbReference type="PROSITE-ProRule" id="PRU00182"/>
    </source>
</evidence>
<evidence type="ECO:0000259" key="5">
    <source>
        <dbReference type="PROSITE" id="PS50126"/>
    </source>
</evidence>
<keyword evidence="4" id="KW-0694">RNA-binding</keyword>
<dbReference type="SMART" id="SM00316">
    <property type="entry name" value="S1"/>
    <property type="match status" value="4"/>
</dbReference>
<dbReference type="PROSITE" id="PS50126">
    <property type="entry name" value="S1"/>
    <property type="match status" value="4"/>
</dbReference>
<evidence type="ECO:0000313" key="6">
    <source>
        <dbReference type="EMBL" id="AYD39958.1"/>
    </source>
</evidence>
<dbReference type="CDD" id="cd05688">
    <property type="entry name" value="S1_RPS1_repeat_ec3"/>
    <property type="match status" value="1"/>
</dbReference>
<dbReference type="GO" id="GO:0006412">
    <property type="term" value="P:translation"/>
    <property type="evidence" value="ECO:0007669"/>
    <property type="project" value="TreeGrafter"/>
</dbReference>
<dbReference type="Proteomes" id="UP000266301">
    <property type="component" value="Chromosome"/>
</dbReference>
<feature type="domain" description="S1 motif" evidence="5">
    <location>
        <begin position="114"/>
        <end position="180"/>
    </location>
</feature>
<dbReference type="InterPro" id="IPR035104">
    <property type="entry name" value="Ribosomal_protein_S1-like"/>
</dbReference>
<organism evidence="6 7">
    <name type="scientific">Clostridium fermenticellae</name>
    <dbReference type="NCBI Taxonomy" id="2068654"/>
    <lineage>
        <taxon>Bacteria</taxon>
        <taxon>Bacillati</taxon>
        <taxon>Bacillota</taxon>
        <taxon>Clostridia</taxon>
        <taxon>Eubacteriales</taxon>
        <taxon>Clostridiaceae</taxon>
        <taxon>Clostridium</taxon>
    </lineage>
</organism>
<dbReference type="FunFam" id="2.40.50.140:FF:000051">
    <property type="entry name" value="RNA-binding transcriptional accessory protein"/>
    <property type="match status" value="2"/>
</dbReference>
<proteinExistence type="inferred from homology"/>
<dbReference type="AlphaFoldDB" id="A0A386H305"/>
<sequence>MAGEKDNISMNEFIDQIENSMNTIKANEIVKGKVISVSEDGAVINIGYMSDAFLPKAEMGDDQDVNPHEILHENDEIYVYVIKMNDGEGNVLVSKKAADKIGALNKLKAAFNNNSIIDLTIFRAVKGGVVGFINGIRTFMPASQISVTYTKDLNSVVGTTVKVKIIEFNEENEKIVVSHKKIEQEELEIKKEELLNSIKVGEKREGVVVRLTNFGAFVDLGGLDGLIHLSELSWKRVKKASDMVSVGDRVQVYVIGLDKDKNRISLSLKDVNDNPWNNVAGKFKAGNIVEGTVSKIVDFGAFVEITDGIEGLVHLSQISDERVLKVSDVLKVGDKVKVKILDIDNENDRISLSIKEAQGKTQGDLGKYVDKEQANTSLADLLKDFKFED</sequence>
<dbReference type="CDD" id="cd05687">
    <property type="entry name" value="S1_RPS1_repeat_ec1_hs1"/>
    <property type="match status" value="1"/>
</dbReference>
<dbReference type="InterPro" id="IPR003029">
    <property type="entry name" value="S1_domain"/>
</dbReference>
<comment type="similarity">
    <text evidence="1">Belongs to the bacterial ribosomal protein bS1 family.</text>
</comment>
<reference evidence="6 7" key="1">
    <citation type="journal article" date="2019" name="Int. J. Syst. Evol. Microbiol.">
        <title>Clostridium fermenticellae sp. nov., isolated from the mud in a fermentation cellar for the production of the Chinese liquor, baijiu.</title>
        <authorList>
            <person name="Xu P.X."/>
            <person name="Chai L.J."/>
            <person name="Qiu T."/>
            <person name="Zhang X.J."/>
            <person name="Lu Z.M."/>
            <person name="Xiao C."/>
            <person name="Wang S.T."/>
            <person name="Shen C.H."/>
            <person name="Shi J.S."/>
            <person name="Xu Z.H."/>
        </authorList>
    </citation>
    <scope>NUCLEOTIDE SEQUENCE [LARGE SCALE GENOMIC DNA]</scope>
    <source>
        <strain evidence="6 7">JN500901</strain>
    </source>
</reference>
<dbReference type="EMBL" id="CP032416">
    <property type="protein sequence ID" value="AYD39958.1"/>
    <property type="molecule type" value="Genomic_DNA"/>
</dbReference>
<protein>
    <submittedName>
        <fullName evidence="6">30S ribosomal protein S1</fullName>
    </submittedName>
</protein>
<feature type="domain" description="S1 motif" evidence="5">
    <location>
        <begin position="201"/>
        <end position="269"/>
    </location>
</feature>
<dbReference type="GO" id="GO:0003735">
    <property type="term" value="F:structural constituent of ribosome"/>
    <property type="evidence" value="ECO:0007669"/>
    <property type="project" value="TreeGrafter"/>
</dbReference>
<dbReference type="OrthoDB" id="9804077at2"/>
<dbReference type="NCBIfam" id="NF005208">
    <property type="entry name" value="PRK06676.1"/>
    <property type="match status" value="1"/>
</dbReference>
<evidence type="ECO:0000313" key="7">
    <source>
        <dbReference type="Proteomes" id="UP000266301"/>
    </source>
</evidence>
<keyword evidence="7" id="KW-1185">Reference proteome</keyword>
<feature type="domain" description="S1 motif" evidence="5">
    <location>
        <begin position="286"/>
        <end position="355"/>
    </location>
</feature>
<dbReference type="Gene3D" id="2.40.50.140">
    <property type="entry name" value="Nucleic acid-binding proteins"/>
    <property type="match status" value="4"/>
</dbReference>
<evidence type="ECO:0000256" key="1">
    <source>
        <dbReference type="ARBA" id="ARBA00006767"/>
    </source>
</evidence>
<dbReference type="SUPFAM" id="SSF50249">
    <property type="entry name" value="Nucleic acid-binding proteins"/>
    <property type="match status" value="4"/>
</dbReference>
<evidence type="ECO:0000256" key="3">
    <source>
        <dbReference type="ARBA" id="ARBA00023274"/>
    </source>
</evidence>
<dbReference type="PRINTS" id="PR00681">
    <property type="entry name" value="RIBOSOMALS1"/>
</dbReference>
<dbReference type="RefSeq" id="WP_119971017.1">
    <property type="nucleotide sequence ID" value="NZ_CP032416.1"/>
</dbReference>
<dbReference type="GO" id="GO:0022627">
    <property type="term" value="C:cytosolic small ribosomal subunit"/>
    <property type="evidence" value="ECO:0007669"/>
    <property type="project" value="TreeGrafter"/>
</dbReference>
<dbReference type="PANTHER" id="PTHR10724">
    <property type="entry name" value="30S RIBOSOMAL PROTEIN S1"/>
    <property type="match status" value="1"/>
</dbReference>
<dbReference type="InterPro" id="IPR012340">
    <property type="entry name" value="NA-bd_OB-fold"/>
</dbReference>
<keyword evidence="3" id="KW-0687">Ribonucleoprotein</keyword>
<accession>A0A386H305</accession>
<dbReference type="KEGG" id="cfer:D4Z93_05270"/>
<dbReference type="InterPro" id="IPR050437">
    <property type="entry name" value="Ribos_protein_bS1-like"/>
</dbReference>
<dbReference type="Pfam" id="PF00575">
    <property type="entry name" value="S1"/>
    <property type="match status" value="4"/>
</dbReference>
<gene>
    <name evidence="6" type="primary">rpsA</name>
    <name evidence="6" type="ORF">D4Z93_05270</name>
</gene>